<gene>
    <name evidence="7 10" type="primary">pth</name>
    <name evidence="10" type="ORF">PQG83_17885</name>
</gene>
<organism evidence="10 11">
    <name type="scientific">Candidatus Nitrospira neomarina</name>
    <dbReference type="NCBI Taxonomy" id="3020899"/>
    <lineage>
        <taxon>Bacteria</taxon>
        <taxon>Pseudomonadati</taxon>
        <taxon>Nitrospirota</taxon>
        <taxon>Nitrospiria</taxon>
        <taxon>Nitrospirales</taxon>
        <taxon>Nitrospiraceae</taxon>
        <taxon>Nitrospira</taxon>
    </lineage>
</organism>
<keyword evidence="3 7" id="KW-0378">Hydrolase</keyword>
<dbReference type="FunFam" id="3.40.50.1470:FF:000001">
    <property type="entry name" value="Peptidyl-tRNA hydrolase"/>
    <property type="match status" value="1"/>
</dbReference>
<dbReference type="EMBL" id="CP116968">
    <property type="protein sequence ID" value="WNM64206.1"/>
    <property type="molecule type" value="Genomic_DNA"/>
</dbReference>
<evidence type="ECO:0000256" key="5">
    <source>
        <dbReference type="ARBA" id="ARBA00038063"/>
    </source>
</evidence>
<comment type="caution">
    <text evidence="7">Lacks conserved residue(s) required for the propagation of feature annotation.</text>
</comment>
<dbReference type="InterPro" id="IPR018171">
    <property type="entry name" value="Pept_tRNA_hydro_CS"/>
</dbReference>
<dbReference type="InterPro" id="IPR036416">
    <property type="entry name" value="Pept_tRNA_hydro_sf"/>
</dbReference>
<evidence type="ECO:0000313" key="11">
    <source>
        <dbReference type="Proteomes" id="UP001302494"/>
    </source>
</evidence>
<dbReference type="GO" id="GO:0072344">
    <property type="term" value="P:rescue of stalled ribosome"/>
    <property type="evidence" value="ECO:0007669"/>
    <property type="project" value="UniProtKB-UniRule"/>
</dbReference>
<reference evidence="10 11" key="1">
    <citation type="submission" date="2023-01" db="EMBL/GenBank/DDBJ databases">
        <title>Cultivation and genomic characterization of new, ubiquitous marine nitrite-oxidizing bacteria from the Nitrospirales.</title>
        <authorList>
            <person name="Mueller A.J."/>
            <person name="Daebeler A."/>
            <person name="Herbold C.W."/>
            <person name="Kirkegaard R.H."/>
            <person name="Daims H."/>
        </authorList>
    </citation>
    <scope>NUCLEOTIDE SEQUENCE [LARGE SCALE GENOMIC DNA]</scope>
    <source>
        <strain evidence="10 11">DK</strain>
    </source>
</reference>
<protein>
    <recommendedName>
        <fullName evidence="6 7">Peptidyl-tRNA hydrolase</fullName>
        <shortName evidence="7">Pth</shortName>
        <ecNumber evidence="1 7">3.1.1.29</ecNumber>
    </recommendedName>
</protein>
<evidence type="ECO:0000256" key="7">
    <source>
        <dbReference type="HAMAP-Rule" id="MF_00083"/>
    </source>
</evidence>
<dbReference type="HAMAP" id="MF_00083">
    <property type="entry name" value="Pept_tRNA_hydro_bact"/>
    <property type="match status" value="1"/>
</dbReference>
<dbReference type="EC" id="3.1.1.29" evidence="1 7"/>
<comment type="function">
    <text evidence="7">Hydrolyzes ribosome-free peptidyl-tRNAs (with 1 or more amino acids incorporated), which drop off the ribosome during protein synthesis, or as a result of ribosome stalling.</text>
</comment>
<dbReference type="PROSITE" id="PS01195">
    <property type="entry name" value="PEPT_TRNA_HYDROL_1"/>
    <property type="match status" value="1"/>
</dbReference>
<keyword evidence="11" id="KW-1185">Reference proteome</keyword>
<feature type="site" description="Discriminates between blocked and unblocked aminoacyl-tRNA" evidence="7">
    <location>
        <position position="7"/>
    </location>
</feature>
<comment type="similarity">
    <text evidence="5 7 9">Belongs to the PTH family.</text>
</comment>
<name>A0AA96GLJ3_9BACT</name>
<keyword evidence="2 7" id="KW-0820">tRNA-binding</keyword>
<dbReference type="KEGG" id="nneo:PQG83_17885"/>
<feature type="active site" description="Proton acceptor" evidence="7">
    <location>
        <position position="17"/>
    </location>
</feature>
<evidence type="ECO:0000256" key="9">
    <source>
        <dbReference type="RuleBase" id="RU004320"/>
    </source>
</evidence>
<comment type="catalytic activity">
    <reaction evidence="7 8">
        <text>an N-acyl-L-alpha-aminoacyl-tRNA + H2O = an N-acyl-L-amino acid + a tRNA + H(+)</text>
        <dbReference type="Rhea" id="RHEA:54448"/>
        <dbReference type="Rhea" id="RHEA-COMP:10123"/>
        <dbReference type="Rhea" id="RHEA-COMP:13883"/>
        <dbReference type="ChEBI" id="CHEBI:15377"/>
        <dbReference type="ChEBI" id="CHEBI:15378"/>
        <dbReference type="ChEBI" id="CHEBI:59874"/>
        <dbReference type="ChEBI" id="CHEBI:78442"/>
        <dbReference type="ChEBI" id="CHEBI:138191"/>
        <dbReference type="EC" id="3.1.1.29"/>
    </reaction>
</comment>
<accession>A0AA96GLJ3</accession>
<dbReference type="GO" id="GO:0005737">
    <property type="term" value="C:cytoplasm"/>
    <property type="evidence" value="ECO:0007669"/>
    <property type="project" value="UniProtKB-SubCell"/>
</dbReference>
<sequence>MVVGLGNPGESYKYTRHNLGWMVLEQAADRWSVTWSKQKNGFLGQGEVKGHPVLLLLPLAWMNQAGVAVRSVLQKLSPNSFGLIVVHDDLDLSLGMIKIKTRGGAGGHNGLRSVLSCLETEEFSRVKVGIGRPQNNESLANFVLSPFLSEEWEQVVSILPKAVDVLECLICEGPDIAMNRFHVRSSETGL</sequence>
<keyword evidence="4 7" id="KW-0694">RNA-binding</keyword>
<feature type="binding site" evidence="7">
    <location>
        <position position="63"/>
    </location>
    <ligand>
        <name>tRNA</name>
        <dbReference type="ChEBI" id="CHEBI:17843"/>
    </ligand>
</feature>
<evidence type="ECO:0000256" key="8">
    <source>
        <dbReference type="RuleBase" id="RU000673"/>
    </source>
</evidence>
<comment type="function">
    <text evidence="7">Catalyzes the release of premature peptidyl moieties from peptidyl-tRNA molecules trapped in stalled 50S ribosomal subunits, and thus maintains levels of free tRNAs and 50S ribosomes.</text>
</comment>
<dbReference type="AlphaFoldDB" id="A0AA96GLJ3"/>
<comment type="subunit">
    <text evidence="7">Monomer.</text>
</comment>
<evidence type="ECO:0000256" key="3">
    <source>
        <dbReference type="ARBA" id="ARBA00022801"/>
    </source>
</evidence>
<keyword evidence="7" id="KW-0963">Cytoplasm</keyword>
<evidence type="ECO:0000256" key="6">
    <source>
        <dbReference type="ARBA" id="ARBA00050038"/>
    </source>
</evidence>
<dbReference type="SUPFAM" id="SSF53178">
    <property type="entry name" value="Peptidyl-tRNA hydrolase-like"/>
    <property type="match status" value="1"/>
</dbReference>
<dbReference type="PANTHER" id="PTHR17224">
    <property type="entry name" value="PEPTIDYL-TRNA HYDROLASE"/>
    <property type="match status" value="1"/>
</dbReference>
<evidence type="ECO:0000256" key="2">
    <source>
        <dbReference type="ARBA" id="ARBA00022555"/>
    </source>
</evidence>
<dbReference type="PROSITE" id="PS01196">
    <property type="entry name" value="PEPT_TRNA_HYDROL_2"/>
    <property type="match status" value="1"/>
</dbReference>
<evidence type="ECO:0000256" key="1">
    <source>
        <dbReference type="ARBA" id="ARBA00013260"/>
    </source>
</evidence>
<dbReference type="Pfam" id="PF01195">
    <property type="entry name" value="Pept_tRNA_hydro"/>
    <property type="match status" value="1"/>
</dbReference>
<feature type="site" description="Stabilizes the basic form of H active site to accept a proton" evidence="7">
    <location>
        <position position="88"/>
    </location>
</feature>
<dbReference type="Gene3D" id="3.40.50.1470">
    <property type="entry name" value="Peptidyl-tRNA hydrolase"/>
    <property type="match status" value="1"/>
</dbReference>
<dbReference type="InterPro" id="IPR001328">
    <property type="entry name" value="Pept_tRNA_hydro"/>
</dbReference>
<dbReference type="GO" id="GO:0004045">
    <property type="term" value="F:peptidyl-tRNA hydrolase activity"/>
    <property type="evidence" value="ECO:0007669"/>
    <property type="project" value="UniProtKB-UniRule"/>
</dbReference>
<dbReference type="NCBIfam" id="TIGR00447">
    <property type="entry name" value="pth"/>
    <property type="match status" value="1"/>
</dbReference>
<evidence type="ECO:0000256" key="4">
    <source>
        <dbReference type="ARBA" id="ARBA00022884"/>
    </source>
</evidence>
<dbReference type="Proteomes" id="UP001302494">
    <property type="component" value="Chromosome"/>
</dbReference>
<comment type="subcellular location">
    <subcellularLocation>
        <location evidence="7">Cytoplasm</location>
    </subcellularLocation>
</comment>
<dbReference type="CDD" id="cd00462">
    <property type="entry name" value="PTH"/>
    <property type="match status" value="1"/>
</dbReference>
<proteinExistence type="inferred from homology"/>
<evidence type="ECO:0000313" key="10">
    <source>
        <dbReference type="EMBL" id="WNM64206.1"/>
    </source>
</evidence>
<feature type="binding site" evidence="7">
    <location>
        <position position="12"/>
    </location>
    <ligand>
        <name>tRNA</name>
        <dbReference type="ChEBI" id="CHEBI:17843"/>
    </ligand>
</feature>
<feature type="binding site" evidence="7">
    <location>
        <position position="109"/>
    </location>
    <ligand>
        <name>tRNA</name>
        <dbReference type="ChEBI" id="CHEBI:17843"/>
    </ligand>
</feature>
<dbReference type="GO" id="GO:0000049">
    <property type="term" value="F:tRNA binding"/>
    <property type="evidence" value="ECO:0007669"/>
    <property type="project" value="UniProtKB-UniRule"/>
</dbReference>
<dbReference type="RefSeq" id="WP_312749143.1">
    <property type="nucleotide sequence ID" value="NZ_CP116968.1"/>
</dbReference>
<dbReference type="PANTHER" id="PTHR17224:SF1">
    <property type="entry name" value="PEPTIDYL-TRNA HYDROLASE"/>
    <property type="match status" value="1"/>
</dbReference>
<dbReference type="GO" id="GO:0006515">
    <property type="term" value="P:protein quality control for misfolded or incompletely synthesized proteins"/>
    <property type="evidence" value="ECO:0007669"/>
    <property type="project" value="UniProtKB-UniRule"/>
</dbReference>